<keyword evidence="1" id="KW-0812">Transmembrane</keyword>
<sequence>MNRQATPPHSMTPGLRELYQPSPLGQSAPGGHFGLILLGSALWAVSLLPIGYVATVIGMALLWGVAADASVGEPVAALAGIVAAWAAVLTALAFAPGVRRLPGPGRFATLGAVNCLFTAAVTILWTTAG</sequence>
<keyword evidence="1" id="KW-1133">Transmembrane helix</keyword>
<dbReference type="RefSeq" id="WP_187818648.1">
    <property type="nucleotide sequence ID" value="NZ_JACTVJ010000024.1"/>
</dbReference>
<accession>A0ABR7SRT5</accession>
<evidence type="ECO:0008006" key="4">
    <source>
        <dbReference type="Google" id="ProtNLM"/>
    </source>
</evidence>
<dbReference type="EMBL" id="JACTVJ010000024">
    <property type="protein sequence ID" value="MBC9718216.1"/>
    <property type="molecule type" value="Genomic_DNA"/>
</dbReference>
<keyword evidence="3" id="KW-1185">Reference proteome</keyword>
<comment type="caution">
    <text evidence="2">The sequence shown here is derived from an EMBL/GenBank/DDBJ whole genome shotgun (WGS) entry which is preliminary data.</text>
</comment>
<evidence type="ECO:0000313" key="3">
    <source>
        <dbReference type="Proteomes" id="UP000642284"/>
    </source>
</evidence>
<reference evidence="2 3" key="1">
    <citation type="submission" date="2020-08" db="EMBL/GenBank/DDBJ databases">
        <title>Genemic of Streptomyces polyaspartic.</title>
        <authorList>
            <person name="Liu W."/>
        </authorList>
    </citation>
    <scope>NUCLEOTIDE SEQUENCE [LARGE SCALE GENOMIC DNA]</scope>
    <source>
        <strain evidence="2 3">TRM66268-LWL</strain>
    </source>
</reference>
<protein>
    <recommendedName>
        <fullName evidence="4">Integral membrane protein</fullName>
    </recommendedName>
</protein>
<evidence type="ECO:0000256" key="1">
    <source>
        <dbReference type="SAM" id="Phobius"/>
    </source>
</evidence>
<proteinExistence type="predicted"/>
<feature type="transmembrane region" description="Helical" evidence="1">
    <location>
        <begin position="35"/>
        <end position="63"/>
    </location>
</feature>
<evidence type="ECO:0000313" key="2">
    <source>
        <dbReference type="EMBL" id="MBC9718216.1"/>
    </source>
</evidence>
<gene>
    <name evidence="2" type="ORF">H9Y04_37395</name>
</gene>
<keyword evidence="1" id="KW-0472">Membrane</keyword>
<dbReference type="Proteomes" id="UP000642284">
    <property type="component" value="Unassembled WGS sequence"/>
</dbReference>
<feature type="transmembrane region" description="Helical" evidence="1">
    <location>
        <begin position="75"/>
        <end position="95"/>
    </location>
</feature>
<organism evidence="2 3">
    <name type="scientific">Streptomyces polyasparticus</name>
    <dbReference type="NCBI Taxonomy" id="2767826"/>
    <lineage>
        <taxon>Bacteria</taxon>
        <taxon>Bacillati</taxon>
        <taxon>Actinomycetota</taxon>
        <taxon>Actinomycetes</taxon>
        <taxon>Kitasatosporales</taxon>
        <taxon>Streptomycetaceae</taxon>
        <taxon>Streptomyces</taxon>
    </lineage>
</organism>
<name>A0ABR7SRT5_9ACTN</name>
<feature type="transmembrane region" description="Helical" evidence="1">
    <location>
        <begin position="107"/>
        <end position="128"/>
    </location>
</feature>